<keyword evidence="3" id="KW-1185">Reference proteome</keyword>
<reference evidence="2" key="1">
    <citation type="submission" date="2022-06" db="EMBL/GenBank/DDBJ databases">
        <title>Complete genome sequences of two strains of the flax pathogen Septoria linicola.</title>
        <authorList>
            <person name="Lapalu N."/>
            <person name="Simon A."/>
            <person name="Demenou B."/>
            <person name="Paumier D."/>
            <person name="Guillot M.-P."/>
            <person name="Gout L."/>
            <person name="Valade R."/>
        </authorList>
    </citation>
    <scope>NUCLEOTIDE SEQUENCE</scope>
    <source>
        <strain evidence="2">SE15195</strain>
    </source>
</reference>
<feature type="transmembrane region" description="Helical" evidence="1">
    <location>
        <begin position="20"/>
        <end position="39"/>
    </location>
</feature>
<keyword evidence="1" id="KW-0812">Transmembrane</keyword>
<evidence type="ECO:0000313" key="2">
    <source>
        <dbReference type="EMBL" id="USW49396.1"/>
    </source>
</evidence>
<proteinExistence type="predicted"/>
<name>A0A9Q9EF33_9PEZI</name>
<protein>
    <submittedName>
        <fullName evidence="2">Uncharacterized protein</fullName>
    </submittedName>
</protein>
<feature type="transmembrane region" description="Helical" evidence="1">
    <location>
        <begin position="45"/>
        <end position="67"/>
    </location>
</feature>
<gene>
    <name evidence="2" type="ORF">Slin15195_G027150</name>
</gene>
<feature type="transmembrane region" description="Helical" evidence="1">
    <location>
        <begin position="227"/>
        <end position="244"/>
    </location>
</feature>
<evidence type="ECO:0000256" key="1">
    <source>
        <dbReference type="SAM" id="Phobius"/>
    </source>
</evidence>
<keyword evidence="1" id="KW-1133">Transmembrane helix</keyword>
<keyword evidence="1" id="KW-0472">Membrane</keyword>
<dbReference type="AlphaFoldDB" id="A0A9Q9EF33"/>
<evidence type="ECO:0000313" key="3">
    <source>
        <dbReference type="Proteomes" id="UP001056384"/>
    </source>
</evidence>
<sequence length="245" mass="26418">MAAGCDNIGAPETHISYKCFAASLIIWLGALWAMVLFHLFSSAEGQAACMLLIVSPALAVLLGLPVFAQRHTLGRKADSHWRVAAGLSWVGILAGHTLSRSCTGDLIDNFVSGLNLFPKLTGTTGTTIMLLSMARIVRGQSRAAKDLHATETIPTDSVGPFEYPPQWVDLEPRFVVTWTIGLALCVSTIKNPWGRAALVSTSAAIVLTMAFLPPFSGKIWKSYEGHMQLLFMLHILALGMGIELN</sequence>
<feature type="transmembrane region" description="Helical" evidence="1">
    <location>
        <begin position="196"/>
        <end position="215"/>
    </location>
</feature>
<accession>A0A9Q9EF33</accession>
<organism evidence="2 3">
    <name type="scientific">Septoria linicola</name>
    <dbReference type="NCBI Taxonomy" id="215465"/>
    <lineage>
        <taxon>Eukaryota</taxon>
        <taxon>Fungi</taxon>
        <taxon>Dikarya</taxon>
        <taxon>Ascomycota</taxon>
        <taxon>Pezizomycotina</taxon>
        <taxon>Dothideomycetes</taxon>
        <taxon>Dothideomycetidae</taxon>
        <taxon>Mycosphaerellales</taxon>
        <taxon>Mycosphaerellaceae</taxon>
        <taxon>Septoria</taxon>
    </lineage>
</organism>
<dbReference type="EMBL" id="CP099419">
    <property type="protein sequence ID" value="USW49396.1"/>
    <property type="molecule type" value="Genomic_DNA"/>
</dbReference>
<dbReference type="Proteomes" id="UP001056384">
    <property type="component" value="Chromosome 2"/>
</dbReference>